<protein>
    <submittedName>
        <fullName evidence="8">Multidrug ABC transporter ATP-binding protein</fullName>
    </submittedName>
</protein>
<proteinExistence type="predicted"/>
<gene>
    <name evidence="8" type="ORF">CBF32_10025</name>
</gene>
<evidence type="ECO:0000256" key="1">
    <source>
        <dbReference type="ARBA" id="ARBA00004651"/>
    </source>
</evidence>
<comment type="caution">
    <text evidence="8">The sequence shown here is derived from an EMBL/GenBank/DDBJ whole genome shotgun (WGS) entry which is preliminary data.</text>
</comment>
<dbReference type="AlphaFoldDB" id="A0A369ATQ7"/>
<evidence type="ECO:0000256" key="3">
    <source>
        <dbReference type="ARBA" id="ARBA00022692"/>
    </source>
</evidence>
<dbReference type="Gene3D" id="1.20.1560.10">
    <property type="entry name" value="ABC transporter type 1, transmembrane domain"/>
    <property type="match status" value="1"/>
</dbReference>
<dbReference type="InterPro" id="IPR027417">
    <property type="entry name" value="P-loop_NTPase"/>
</dbReference>
<dbReference type="GO" id="GO:0005524">
    <property type="term" value="F:ATP binding"/>
    <property type="evidence" value="ECO:0007669"/>
    <property type="project" value="UniProtKB-KW"/>
</dbReference>
<dbReference type="InterPro" id="IPR036640">
    <property type="entry name" value="ABC1_TM_sf"/>
</dbReference>
<dbReference type="RefSeq" id="WP_114290106.1">
    <property type="nucleotide sequence ID" value="NZ_CP122523.1"/>
</dbReference>
<dbReference type="OrthoDB" id="9770415at2"/>
<dbReference type="SUPFAM" id="SSF90123">
    <property type="entry name" value="ABC transporter transmembrane region"/>
    <property type="match status" value="1"/>
</dbReference>
<dbReference type="SMART" id="SM00382">
    <property type="entry name" value="AAA"/>
    <property type="match status" value="1"/>
</dbReference>
<evidence type="ECO:0000256" key="7">
    <source>
        <dbReference type="ARBA" id="ARBA00023136"/>
    </source>
</evidence>
<dbReference type="Pfam" id="PF00005">
    <property type="entry name" value="ABC_tran"/>
    <property type="match status" value="1"/>
</dbReference>
<dbReference type="InterPro" id="IPR017871">
    <property type="entry name" value="ABC_transporter-like_CS"/>
</dbReference>
<dbReference type="PROSITE" id="PS50893">
    <property type="entry name" value="ABC_TRANSPORTER_2"/>
    <property type="match status" value="1"/>
</dbReference>
<dbReference type="SUPFAM" id="SSF52540">
    <property type="entry name" value="P-loop containing nucleoside triphosphate hydrolases"/>
    <property type="match status" value="1"/>
</dbReference>
<evidence type="ECO:0000256" key="2">
    <source>
        <dbReference type="ARBA" id="ARBA00022448"/>
    </source>
</evidence>
<reference evidence="8 9" key="1">
    <citation type="submission" date="2017-05" db="EMBL/GenBank/DDBJ databases">
        <title>Vagococcus spp. assemblies.</title>
        <authorList>
            <person name="Gulvik C.A."/>
        </authorList>
    </citation>
    <scope>NUCLEOTIDE SEQUENCE [LARGE SCALE GENOMIC DNA]</scope>
    <source>
        <strain evidence="8 9">NCFB 2497</strain>
    </source>
</reference>
<accession>A0A369ATQ7</accession>
<evidence type="ECO:0000256" key="5">
    <source>
        <dbReference type="ARBA" id="ARBA00022840"/>
    </source>
</evidence>
<keyword evidence="6" id="KW-1133">Transmembrane helix</keyword>
<dbReference type="EMBL" id="NGJX01000010">
    <property type="protein sequence ID" value="RSU00936.1"/>
    <property type="molecule type" value="Genomic_DNA"/>
</dbReference>
<dbReference type="GeneID" id="63146999"/>
<keyword evidence="9" id="KW-1185">Reference proteome</keyword>
<dbReference type="PANTHER" id="PTHR43394:SF1">
    <property type="entry name" value="ATP-BINDING CASSETTE SUB-FAMILY B MEMBER 10, MITOCHONDRIAL"/>
    <property type="match status" value="1"/>
</dbReference>
<keyword evidence="2" id="KW-0813">Transport</keyword>
<dbReference type="GO" id="GO:0015421">
    <property type="term" value="F:ABC-type oligopeptide transporter activity"/>
    <property type="evidence" value="ECO:0007669"/>
    <property type="project" value="TreeGrafter"/>
</dbReference>
<keyword evidence="5 8" id="KW-0067">ATP-binding</keyword>
<dbReference type="PANTHER" id="PTHR43394">
    <property type="entry name" value="ATP-DEPENDENT PERMEASE MDL1, MITOCHONDRIAL"/>
    <property type="match status" value="1"/>
</dbReference>
<dbReference type="InterPro" id="IPR003593">
    <property type="entry name" value="AAA+_ATPase"/>
</dbReference>
<keyword evidence="3" id="KW-0812">Transmembrane</keyword>
<dbReference type="CDD" id="cd18545">
    <property type="entry name" value="ABC_6TM_YknV_like"/>
    <property type="match status" value="1"/>
</dbReference>
<dbReference type="GO" id="GO:0005886">
    <property type="term" value="C:plasma membrane"/>
    <property type="evidence" value="ECO:0007669"/>
    <property type="project" value="UniProtKB-SubCell"/>
</dbReference>
<comment type="subcellular location">
    <subcellularLocation>
        <location evidence="1">Cell membrane</location>
        <topology evidence="1">Multi-pass membrane protein</topology>
    </subcellularLocation>
</comment>
<dbReference type="InterPro" id="IPR003439">
    <property type="entry name" value="ABC_transporter-like_ATP-bd"/>
</dbReference>
<dbReference type="PROSITE" id="PS00211">
    <property type="entry name" value="ABC_TRANSPORTER_1"/>
    <property type="match status" value="1"/>
</dbReference>
<dbReference type="InterPro" id="IPR039421">
    <property type="entry name" value="Type_1_exporter"/>
</dbReference>
<dbReference type="Proteomes" id="UP000288197">
    <property type="component" value="Unassembled WGS sequence"/>
</dbReference>
<dbReference type="GO" id="GO:0016887">
    <property type="term" value="F:ATP hydrolysis activity"/>
    <property type="evidence" value="ECO:0007669"/>
    <property type="project" value="InterPro"/>
</dbReference>
<name>A0A369ATQ7_9ENTE</name>
<evidence type="ECO:0000313" key="9">
    <source>
        <dbReference type="Proteomes" id="UP000288197"/>
    </source>
</evidence>
<evidence type="ECO:0000256" key="4">
    <source>
        <dbReference type="ARBA" id="ARBA00022741"/>
    </source>
</evidence>
<organism evidence="8 9">
    <name type="scientific">Vagococcus fluvialis</name>
    <dbReference type="NCBI Taxonomy" id="2738"/>
    <lineage>
        <taxon>Bacteria</taxon>
        <taxon>Bacillati</taxon>
        <taxon>Bacillota</taxon>
        <taxon>Bacilli</taxon>
        <taxon>Lactobacillales</taxon>
        <taxon>Enterococcaceae</taxon>
        <taxon>Vagococcus</taxon>
    </lineage>
</organism>
<sequence length="594" mass="67563">MAKKNTFRTDEELTKSFSLSDFKRLGTYIKPYKKQVTVILTIIILSNMVAMLGPYFMKITLDNYIPNQEKTKILQLGVVYLLSLILISWSMKYRILKITELGQKILKDMRSDIFIHIQKLSFSYYDSRPHGKILIRVVNYINTLSDLLSNGLINFLSDFINMVITLIVMFTIDTKLALYSLVFLPFLVIATLVIQKFQRVAYQTLSNKQSNLTAYIHESIAGVRITQSFTKEEKKQETFEELSNEYRTSWMKAVKIMRLLWPAVELTSIFTICFLYYVGAKQIGIQVTIGTLIAFMAYMSNFWNPIINIGNFYNQLVTATAYLERIFETLDEEPTIIDAPDAIELPEIEGNVTFEHVSFQYEANSPKVLNDLSFHVEAGKNIALVGPTGAGKTTVINLINRFYDVTDGSVKVDGYDVRDVTLNSLRRQIGVMLQDTFVFSGTILENIRYGKLDATEEEIIAASKVVRAHDFISKLPNGYHTIVEERGSTLSAGQRQLISFARVLLADPKILILDEATANIDTETEELLQKGLNELLKNRTSFIIAHRLSTIKNSDEIFVIDKGKVQESGNHDELLKTGGHYSQLYYAQFAANQD</sequence>
<dbReference type="Gene3D" id="3.40.50.300">
    <property type="entry name" value="P-loop containing nucleotide triphosphate hydrolases"/>
    <property type="match status" value="1"/>
</dbReference>
<keyword evidence="4" id="KW-0547">Nucleotide-binding</keyword>
<dbReference type="Pfam" id="PF00664">
    <property type="entry name" value="ABC_membrane"/>
    <property type="match status" value="1"/>
</dbReference>
<dbReference type="FunFam" id="3.40.50.300:FF:000287">
    <property type="entry name" value="Multidrug ABC transporter ATP-binding protein"/>
    <property type="match status" value="1"/>
</dbReference>
<dbReference type="InterPro" id="IPR011527">
    <property type="entry name" value="ABC1_TM_dom"/>
</dbReference>
<dbReference type="PROSITE" id="PS50929">
    <property type="entry name" value="ABC_TM1F"/>
    <property type="match status" value="1"/>
</dbReference>
<evidence type="ECO:0000313" key="8">
    <source>
        <dbReference type="EMBL" id="RSU00936.1"/>
    </source>
</evidence>
<keyword evidence="7" id="KW-0472">Membrane</keyword>
<evidence type="ECO:0000256" key="6">
    <source>
        <dbReference type="ARBA" id="ARBA00022989"/>
    </source>
</evidence>